<evidence type="ECO:0000256" key="1">
    <source>
        <dbReference type="SAM" id="MobiDB-lite"/>
    </source>
</evidence>
<organism evidence="3">
    <name type="scientific">Cyclophora tenuis</name>
    <name type="common">Marine diatom</name>
    <dbReference type="NCBI Taxonomy" id="216820"/>
    <lineage>
        <taxon>Eukaryota</taxon>
        <taxon>Sar</taxon>
        <taxon>Stramenopiles</taxon>
        <taxon>Ochrophyta</taxon>
        <taxon>Bacillariophyta</taxon>
        <taxon>Fragilariophyceae</taxon>
        <taxon>Fragilariophycidae</taxon>
        <taxon>Cyclophorales</taxon>
        <taxon>Cyclophoraceae</taxon>
        <taxon>Cyclophora</taxon>
    </lineage>
</organism>
<name>A0A7S1GK66_CYCTE</name>
<reference evidence="3" key="1">
    <citation type="submission" date="2021-01" db="EMBL/GenBank/DDBJ databases">
        <authorList>
            <person name="Corre E."/>
            <person name="Pelletier E."/>
            <person name="Niang G."/>
            <person name="Scheremetjew M."/>
            <person name="Finn R."/>
            <person name="Kale V."/>
            <person name="Holt S."/>
            <person name="Cochrane G."/>
            <person name="Meng A."/>
            <person name="Brown T."/>
            <person name="Cohen L."/>
        </authorList>
    </citation>
    <scope>NUCLEOTIDE SEQUENCE</scope>
    <source>
        <strain evidence="3">ECT3854</strain>
    </source>
</reference>
<feature type="signal peptide" evidence="2">
    <location>
        <begin position="1"/>
        <end position="19"/>
    </location>
</feature>
<feature type="region of interest" description="Disordered" evidence="1">
    <location>
        <begin position="109"/>
        <end position="129"/>
    </location>
</feature>
<dbReference type="AlphaFoldDB" id="A0A7S1GK66"/>
<protein>
    <submittedName>
        <fullName evidence="3">Uncharacterized protein</fullName>
    </submittedName>
</protein>
<gene>
    <name evidence="3" type="ORF">CTEN0397_LOCUS6102</name>
</gene>
<evidence type="ECO:0000256" key="2">
    <source>
        <dbReference type="SAM" id="SignalP"/>
    </source>
</evidence>
<feature type="region of interest" description="Disordered" evidence="1">
    <location>
        <begin position="56"/>
        <end position="75"/>
    </location>
</feature>
<evidence type="ECO:0000313" key="3">
    <source>
        <dbReference type="EMBL" id="CAD8935069.1"/>
    </source>
</evidence>
<dbReference type="EMBL" id="HBFW01009442">
    <property type="protein sequence ID" value="CAD8935069.1"/>
    <property type="molecule type" value="Transcribed_RNA"/>
</dbReference>
<feature type="compositionally biased region" description="Basic residues" evidence="1">
    <location>
        <begin position="116"/>
        <end position="129"/>
    </location>
</feature>
<sequence length="129" mass="14158">MMTRTQVFAFLLCVLGIVALVLRGAVVKEDGGGDSFRRKLRYHGFFATTERQVPRKFGDMFQDRSQMQGPGSYPAPYPASHPYPAPYPASAYPYPAPYPASPYPYPYPSPYPGKGKSGKGKSGKGKSRS</sequence>
<proteinExistence type="predicted"/>
<accession>A0A7S1GK66</accession>
<keyword evidence="2" id="KW-0732">Signal</keyword>
<feature type="chain" id="PRO_5030952432" evidence="2">
    <location>
        <begin position="20"/>
        <end position="129"/>
    </location>
</feature>